<dbReference type="EMBL" id="JAFJMO010000001">
    <property type="protein sequence ID" value="KAJ8288356.1"/>
    <property type="molecule type" value="Genomic_DNA"/>
</dbReference>
<reference evidence="1" key="1">
    <citation type="journal article" date="2023" name="Science">
        <title>Genome structures resolve the early diversification of teleost fishes.</title>
        <authorList>
            <person name="Parey E."/>
            <person name="Louis A."/>
            <person name="Montfort J."/>
            <person name="Bouchez O."/>
            <person name="Roques C."/>
            <person name="Iampietro C."/>
            <person name="Lluch J."/>
            <person name="Castinel A."/>
            <person name="Donnadieu C."/>
            <person name="Desvignes T."/>
            <person name="Floi Bucao C."/>
            <person name="Jouanno E."/>
            <person name="Wen M."/>
            <person name="Mejri S."/>
            <person name="Dirks R."/>
            <person name="Jansen H."/>
            <person name="Henkel C."/>
            <person name="Chen W.J."/>
            <person name="Zahm M."/>
            <person name="Cabau C."/>
            <person name="Klopp C."/>
            <person name="Thompson A.W."/>
            <person name="Robinson-Rechavi M."/>
            <person name="Braasch I."/>
            <person name="Lecointre G."/>
            <person name="Bobe J."/>
            <person name="Postlethwait J.H."/>
            <person name="Berthelot C."/>
            <person name="Roest Crollius H."/>
            <person name="Guiguen Y."/>
        </authorList>
    </citation>
    <scope>NUCLEOTIDE SEQUENCE</scope>
    <source>
        <strain evidence="1">Concon-B</strain>
    </source>
</reference>
<organism evidence="1 2">
    <name type="scientific">Conger conger</name>
    <name type="common">Conger eel</name>
    <name type="synonym">Muraena conger</name>
    <dbReference type="NCBI Taxonomy" id="82655"/>
    <lineage>
        <taxon>Eukaryota</taxon>
        <taxon>Metazoa</taxon>
        <taxon>Chordata</taxon>
        <taxon>Craniata</taxon>
        <taxon>Vertebrata</taxon>
        <taxon>Euteleostomi</taxon>
        <taxon>Actinopterygii</taxon>
        <taxon>Neopterygii</taxon>
        <taxon>Teleostei</taxon>
        <taxon>Anguilliformes</taxon>
        <taxon>Congridae</taxon>
        <taxon>Conger</taxon>
    </lineage>
</organism>
<dbReference type="Proteomes" id="UP001152803">
    <property type="component" value="Unassembled WGS sequence"/>
</dbReference>
<name>A0A9Q1E290_CONCO</name>
<sequence>MTDTAVHECHLLGLLQISTALWRHCTGAALPFMQELQMAKLSLGTNLMTDSKCLIGPEAQCARDPHPAPHPAPYTAASVRALSLIPASSICGLAPLWVVVAQAIGDLRGP</sequence>
<evidence type="ECO:0000313" key="1">
    <source>
        <dbReference type="EMBL" id="KAJ8288356.1"/>
    </source>
</evidence>
<evidence type="ECO:0000313" key="2">
    <source>
        <dbReference type="Proteomes" id="UP001152803"/>
    </source>
</evidence>
<accession>A0A9Q1E290</accession>
<comment type="caution">
    <text evidence="1">The sequence shown here is derived from an EMBL/GenBank/DDBJ whole genome shotgun (WGS) entry which is preliminary data.</text>
</comment>
<gene>
    <name evidence="1" type="ORF">COCON_G00010150</name>
</gene>
<protein>
    <submittedName>
        <fullName evidence="1">Uncharacterized protein</fullName>
    </submittedName>
</protein>
<proteinExistence type="predicted"/>
<dbReference type="AlphaFoldDB" id="A0A9Q1E290"/>
<keyword evidence="2" id="KW-1185">Reference proteome</keyword>